<dbReference type="CDD" id="cd17760">
    <property type="entry name" value="MCM9"/>
    <property type="match status" value="1"/>
</dbReference>
<gene>
    <name evidence="18" type="ORF">L798_08700</name>
</gene>
<feature type="region of interest" description="Disordered" evidence="16">
    <location>
        <begin position="763"/>
        <end position="784"/>
    </location>
</feature>
<dbReference type="AlphaFoldDB" id="A0A067RI06"/>
<evidence type="ECO:0000313" key="18">
    <source>
        <dbReference type="EMBL" id="KDR23496.1"/>
    </source>
</evidence>
<evidence type="ECO:0000256" key="13">
    <source>
        <dbReference type="ARBA" id="ARBA00041085"/>
    </source>
</evidence>
<dbReference type="InterPro" id="IPR003593">
    <property type="entry name" value="AAA+_ATPase"/>
</dbReference>
<dbReference type="OMA" id="PNQHAKP"/>
<dbReference type="GO" id="GO:0017116">
    <property type="term" value="F:single-stranded DNA helicase activity"/>
    <property type="evidence" value="ECO:0007669"/>
    <property type="project" value="TreeGrafter"/>
</dbReference>
<dbReference type="InterPro" id="IPR001208">
    <property type="entry name" value="MCM_dom"/>
</dbReference>
<keyword evidence="10" id="KW-0238">DNA-binding</keyword>
<keyword evidence="11" id="KW-0234">DNA repair</keyword>
<name>A0A067RI06_ZOONE</name>
<dbReference type="SUPFAM" id="SSF50249">
    <property type="entry name" value="Nucleic acid-binding proteins"/>
    <property type="match status" value="1"/>
</dbReference>
<protein>
    <recommendedName>
        <fullName evidence="13">DNA helicase MCM9</fullName>
        <ecNumber evidence="3">3.6.4.12</ecNumber>
    </recommendedName>
    <alternativeName>
        <fullName evidence="14">Minichromosome maintenance 9</fullName>
    </alternativeName>
</protein>
<dbReference type="Pfam" id="PF17207">
    <property type="entry name" value="MCM_OB"/>
    <property type="match status" value="1"/>
</dbReference>
<dbReference type="InterPro" id="IPR041562">
    <property type="entry name" value="MCM_lid"/>
</dbReference>
<feature type="region of interest" description="Disordered" evidence="16">
    <location>
        <begin position="672"/>
        <end position="707"/>
    </location>
</feature>
<dbReference type="Pfam" id="PF26066">
    <property type="entry name" value="MCM9_N"/>
    <property type="match status" value="1"/>
</dbReference>
<keyword evidence="4" id="KW-0235">DNA replication</keyword>
<keyword evidence="5" id="KW-0547">Nucleotide-binding</keyword>
<comment type="similarity">
    <text evidence="2">Belongs to the MCM family.</text>
</comment>
<evidence type="ECO:0000256" key="3">
    <source>
        <dbReference type="ARBA" id="ARBA00012551"/>
    </source>
</evidence>
<dbReference type="InterPro" id="IPR018525">
    <property type="entry name" value="MCM_CS"/>
</dbReference>
<dbReference type="Pfam" id="PF00493">
    <property type="entry name" value="MCM"/>
    <property type="match status" value="1"/>
</dbReference>
<dbReference type="GO" id="GO:0005634">
    <property type="term" value="C:nucleus"/>
    <property type="evidence" value="ECO:0007669"/>
    <property type="project" value="UniProtKB-SubCell"/>
</dbReference>
<evidence type="ECO:0000256" key="8">
    <source>
        <dbReference type="ARBA" id="ARBA00022806"/>
    </source>
</evidence>
<dbReference type="Proteomes" id="UP000027135">
    <property type="component" value="Unassembled WGS sequence"/>
</dbReference>
<keyword evidence="6" id="KW-0227">DNA damage</keyword>
<dbReference type="Gene3D" id="3.40.50.300">
    <property type="entry name" value="P-loop containing nucleotide triphosphate hydrolases"/>
    <property type="match status" value="1"/>
</dbReference>
<dbReference type="Gene3D" id="2.40.50.140">
    <property type="entry name" value="Nucleic acid-binding proteins"/>
    <property type="match status" value="1"/>
</dbReference>
<dbReference type="InParanoid" id="A0A067RI06"/>
<feature type="compositionally biased region" description="Polar residues" evidence="16">
    <location>
        <begin position="677"/>
        <end position="707"/>
    </location>
</feature>
<evidence type="ECO:0000256" key="6">
    <source>
        <dbReference type="ARBA" id="ARBA00022763"/>
    </source>
</evidence>
<dbReference type="SMART" id="SM00350">
    <property type="entry name" value="MCM"/>
    <property type="match status" value="1"/>
</dbReference>
<comment type="subcellular location">
    <subcellularLocation>
        <location evidence="1">Nucleus</location>
    </subcellularLocation>
</comment>
<evidence type="ECO:0000256" key="1">
    <source>
        <dbReference type="ARBA" id="ARBA00004123"/>
    </source>
</evidence>
<dbReference type="FunFam" id="3.40.50.300:FF:000671">
    <property type="entry name" value="DNA helicase MCM9 isoform X1"/>
    <property type="match status" value="1"/>
</dbReference>
<dbReference type="GO" id="GO:0042555">
    <property type="term" value="C:MCM complex"/>
    <property type="evidence" value="ECO:0007669"/>
    <property type="project" value="TreeGrafter"/>
</dbReference>
<evidence type="ECO:0000256" key="14">
    <source>
        <dbReference type="ARBA" id="ARBA00042301"/>
    </source>
</evidence>
<dbReference type="Pfam" id="PF17855">
    <property type="entry name" value="MCM_lid"/>
    <property type="match status" value="1"/>
</dbReference>
<dbReference type="PANTHER" id="PTHR11630:SF48">
    <property type="entry name" value="DNA HELICASE MCM9"/>
    <property type="match status" value="1"/>
</dbReference>
<dbReference type="SMART" id="SM00382">
    <property type="entry name" value="AAA"/>
    <property type="match status" value="1"/>
</dbReference>
<dbReference type="GO" id="GO:0016787">
    <property type="term" value="F:hydrolase activity"/>
    <property type="evidence" value="ECO:0007669"/>
    <property type="project" value="UniProtKB-KW"/>
</dbReference>
<dbReference type="EC" id="3.6.4.12" evidence="3"/>
<proteinExistence type="inferred from homology"/>
<evidence type="ECO:0000256" key="15">
    <source>
        <dbReference type="ARBA" id="ARBA00047995"/>
    </source>
</evidence>
<dbReference type="PRINTS" id="PR01657">
    <property type="entry name" value="MCMFAMILY"/>
</dbReference>
<keyword evidence="9" id="KW-0067">ATP-binding</keyword>
<dbReference type="eggNOG" id="KOG0477">
    <property type="taxonomic scope" value="Eukaryota"/>
</dbReference>
<evidence type="ECO:0000256" key="10">
    <source>
        <dbReference type="ARBA" id="ARBA00023125"/>
    </source>
</evidence>
<evidence type="ECO:0000256" key="12">
    <source>
        <dbReference type="ARBA" id="ARBA00023242"/>
    </source>
</evidence>
<evidence type="ECO:0000256" key="9">
    <source>
        <dbReference type="ARBA" id="ARBA00022840"/>
    </source>
</evidence>
<evidence type="ECO:0000256" key="7">
    <source>
        <dbReference type="ARBA" id="ARBA00022801"/>
    </source>
</evidence>
<dbReference type="PANTHER" id="PTHR11630">
    <property type="entry name" value="DNA REPLICATION LICENSING FACTOR MCM FAMILY MEMBER"/>
    <property type="match status" value="1"/>
</dbReference>
<evidence type="ECO:0000256" key="2">
    <source>
        <dbReference type="ARBA" id="ARBA00008010"/>
    </source>
</evidence>
<keyword evidence="19" id="KW-1185">Reference proteome</keyword>
<evidence type="ECO:0000256" key="5">
    <source>
        <dbReference type="ARBA" id="ARBA00022741"/>
    </source>
</evidence>
<accession>A0A067RI06</accession>
<keyword evidence="8" id="KW-0347">Helicase</keyword>
<dbReference type="PROSITE" id="PS00847">
    <property type="entry name" value="MCM_1"/>
    <property type="match status" value="1"/>
</dbReference>
<dbReference type="GO" id="GO:0003697">
    <property type="term" value="F:single-stranded DNA binding"/>
    <property type="evidence" value="ECO:0007669"/>
    <property type="project" value="TreeGrafter"/>
</dbReference>
<dbReference type="GO" id="GO:0000724">
    <property type="term" value="P:double-strand break repair via homologous recombination"/>
    <property type="evidence" value="ECO:0007669"/>
    <property type="project" value="TreeGrafter"/>
</dbReference>
<evidence type="ECO:0000313" key="19">
    <source>
        <dbReference type="Proteomes" id="UP000027135"/>
    </source>
</evidence>
<keyword evidence="7" id="KW-0378">Hydrolase</keyword>
<evidence type="ECO:0000256" key="11">
    <source>
        <dbReference type="ARBA" id="ARBA00023204"/>
    </source>
</evidence>
<evidence type="ECO:0000256" key="4">
    <source>
        <dbReference type="ARBA" id="ARBA00022705"/>
    </source>
</evidence>
<keyword evidence="12" id="KW-0539">Nucleus</keyword>
<dbReference type="InterPro" id="IPR031327">
    <property type="entry name" value="MCM"/>
</dbReference>
<dbReference type="SUPFAM" id="SSF52540">
    <property type="entry name" value="P-loop containing nucleoside triphosphate hydrolases"/>
    <property type="match status" value="1"/>
</dbReference>
<dbReference type="InterPro" id="IPR058768">
    <property type="entry name" value="MCM9_N"/>
</dbReference>
<dbReference type="InterPro" id="IPR033762">
    <property type="entry name" value="MCM_OB"/>
</dbReference>
<dbReference type="OrthoDB" id="271325at2759"/>
<feature type="domain" description="AAA+ ATPase" evidence="17">
    <location>
        <begin position="344"/>
        <end position="493"/>
    </location>
</feature>
<dbReference type="GO" id="GO:0006260">
    <property type="term" value="P:DNA replication"/>
    <property type="evidence" value="ECO:0007669"/>
    <property type="project" value="InterPro"/>
</dbReference>
<reference evidence="18 19" key="1">
    <citation type="journal article" date="2014" name="Nat. Commun.">
        <title>Molecular traces of alternative social organization in a termite genome.</title>
        <authorList>
            <person name="Terrapon N."/>
            <person name="Li C."/>
            <person name="Robertson H.M."/>
            <person name="Ji L."/>
            <person name="Meng X."/>
            <person name="Booth W."/>
            <person name="Chen Z."/>
            <person name="Childers C.P."/>
            <person name="Glastad K.M."/>
            <person name="Gokhale K."/>
            <person name="Gowin J."/>
            <person name="Gronenberg W."/>
            <person name="Hermansen R.A."/>
            <person name="Hu H."/>
            <person name="Hunt B.G."/>
            <person name="Huylmans A.K."/>
            <person name="Khalil S.M."/>
            <person name="Mitchell R.D."/>
            <person name="Munoz-Torres M.C."/>
            <person name="Mustard J.A."/>
            <person name="Pan H."/>
            <person name="Reese J.T."/>
            <person name="Scharf M.E."/>
            <person name="Sun F."/>
            <person name="Vogel H."/>
            <person name="Xiao J."/>
            <person name="Yang W."/>
            <person name="Yang Z."/>
            <person name="Yang Z."/>
            <person name="Zhou J."/>
            <person name="Zhu J."/>
            <person name="Brent C.S."/>
            <person name="Elsik C.G."/>
            <person name="Goodisman M.A."/>
            <person name="Liberles D.A."/>
            <person name="Roe R.M."/>
            <person name="Vargo E.L."/>
            <person name="Vilcinskas A."/>
            <person name="Wang J."/>
            <person name="Bornberg-Bauer E."/>
            <person name="Korb J."/>
            <person name="Zhang G."/>
            <person name="Liebig J."/>
        </authorList>
    </citation>
    <scope>NUCLEOTIDE SEQUENCE [LARGE SCALE GENOMIC DNA]</scope>
    <source>
        <tissue evidence="18">Whole organism</tissue>
    </source>
</reference>
<comment type="catalytic activity">
    <reaction evidence="15">
        <text>ATP + H2O = ADP + phosphate + H(+)</text>
        <dbReference type="Rhea" id="RHEA:13065"/>
        <dbReference type="ChEBI" id="CHEBI:15377"/>
        <dbReference type="ChEBI" id="CHEBI:15378"/>
        <dbReference type="ChEBI" id="CHEBI:30616"/>
        <dbReference type="ChEBI" id="CHEBI:43474"/>
        <dbReference type="ChEBI" id="CHEBI:456216"/>
        <dbReference type="EC" id="3.6.4.12"/>
    </reaction>
</comment>
<feature type="region of interest" description="Disordered" evidence="16">
    <location>
        <begin position="911"/>
        <end position="930"/>
    </location>
</feature>
<dbReference type="GO" id="GO:0005524">
    <property type="term" value="F:ATP binding"/>
    <property type="evidence" value="ECO:0007669"/>
    <property type="project" value="UniProtKB-KW"/>
</dbReference>
<sequence length="1000" mass="112031">MGNTKEAELRSMFQEYAVLHHKDELLGIMRADNEIKHYSVTVNFVTLFEISTQLGGEILLNSNHILPICDEALVQAQRNLLETEAANSLYKYAVKLNIHARMTALPVCPELHRTIFPRNEDVGSFLRVSGTIVRITTSKMLEFQRDYECAKCKYTQTVKADYEQYYILFSPTHCSNPESCQGTNIHPVVTAGNFNYKDYQEIKIQEQVTKLKMGTIPRSMWITLEDDLVDSCKPGDDVVICGTVMRRWRRMSDGNRSDIELVLKANHLQVCNDQCSAVLVTSETRDEFSKYWDTHSQQPLVARNHILASICPQVYGLYLVKLALAVVLCGGVQKVDKSGCRVRGESHLLLVGDPGTGKSHLLRFVSRVCPRSVLTTGVGCTSAGLTVTAVRENGEWQLEAGALVLSDGGICCIDEFNSIREHDRTSIHEAMEQQTISVAKAGLVCKLNTRCTILAATNPKGCYDPTHPLTVNIALASPLLSRFDLVLILVDSRNEDWDRFVSGFILQGKDPIKEYENEREPVALWGIEKLQAYFSIVKTLNPVFTEDATLVLRRYYQVQRQTDCRNAARTTVRLLESLVRLSQAHARLMFREKVTVQDAIVAVSLVESSMQGSAIIGGIDALHTSFPNNPMEEYRVQVESVLQKLQLNEILDKEVALLHTLNSQIRGKINRDKPRFTSGTEKTPISASMQCNTGSNEGVTNISSSSGPRLETLELSKISDTVSNLPALSEKLNSTLINIRKIRDRNTCEVAEYQREAAKRKTTVKDRNRKRKVGVTSSSSEAMKVESDTGIDNLKKKTRMNAMTKKNVQGMKIYNTKHNLVSVTSSAKTQSSEKLKESDYLKQRFSFRINPPQKTASIVHDMETFTAVKSDDASCNQHTHSPAKMSSSTFQKLQQFKRTYSDIHSVSQNISESKESFRPMSEVPNSRKDRNTDGFIKEFESFNDLVTCGKKLSDSQQSSGSGLGNNDGLISLDRNVSKLFLNVPKVFSTGDDIEDLDFEI</sequence>
<evidence type="ECO:0000256" key="16">
    <source>
        <dbReference type="SAM" id="MobiDB-lite"/>
    </source>
</evidence>
<evidence type="ECO:0000259" key="17">
    <source>
        <dbReference type="SMART" id="SM00382"/>
    </source>
</evidence>
<dbReference type="InterPro" id="IPR012340">
    <property type="entry name" value="NA-bd_OB-fold"/>
</dbReference>
<organism evidence="18 19">
    <name type="scientific">Zootermopsis nevadensis</name>
    <name type="common">Dampwood termite</name>
    <dbReference type="NCBI Taxonomy" id="136037"/>
    <lineage>
        <taxon>Eukaryota</taxon>
        <taxon>Metazoa</taxon>
        <taxon>Ecdysozoa</taxon>
        <taxon>Arthropoda</taxon>
        <taxon>Hexapoda</taxon>
        <taxon>Insecta</taxon>
        <taxon>Pterygota</taxon>
        <taxon>Neoptera</taxon>
        <taxon>Polyneoptera</taxon>
        <taxon>Dictyoptera</taxon>
        <taxon>Blattodea</taxon>
        <taxon>Blattoidea</taxon>
        <taxon>Termitoidae</taxon>
        <taxon>Termopsidae</taxon>
        <taxon>Zootermopsis</taxon>
    </lineage>
</organism>
<dbReference type="EMBL" id="KK852460">
    <property type="protein sequence ID" value="KDR23496.1"/>
    <property type="molecule type" value="Genomic_DNA"/>
</dbReference>
<dbReference type="FunFam" id="2.40.50.140:FF:000089">
    <property type="entry name" value="DNA replication licensing factor MCM7"/>
    <property type="match status" value="1"/>
</dbReference>
<dbReference type="STRING" id="136037.A0A067RI06"/>
<dbReference type="InterPro" id="IPR027417">
    <property type="entry name" value="P-loop_NTPase"/>
</dbReference>